<comment type="similarity">
    <text evidence="1">Belongs to the actin family.</text>
</comment>
<dbReference type="InterPro" id="IPR043129">
    <property type="entry name" value="ATPase_NBD"/>
</dbReference>
<dbReference type="Gene3D" id="3.90.640.60">
    <property type="match status" value="1"/>
</dbReference>
<feature type="compositionally biased region" description="Basic and acidic residues" evidence="2">
    <location>
        <begin position="590"/>
        <end position="602"/>
    </location>
</feature>
<protein>
    <submittedName>
        <fullName evidence="3">Actin-like protein arp9</fullName>
        <ecNumber evidence="3">3.1.1.73</ecNumber>
    </submittedName>
</protein>
<evidence type="ECO:0000256" key="2">
    <source>
        <dbReference type="SAM" id="MobiDB-lite"/>
    </source>
</evidence>
<feature type="compositionally biased region" description="Polar residues" evidence="2">
    <location>
        <begin position="760"/>
        <end position="777"/>
    </location>
</feature>
<dbReference type="PANTHER" id="PTHR11937">
    <property type="entry name" value="ACTIN"/>
    <property type="match status" value="1"/>
</dbReference>
<feature type="compositionally biased region" description="Low complexity" evidence="2">
    <location>
        <begin position="407"/>
        <end position="425"/>
    </location>
</feature>
<feature type="compositionally biased region" description="Low complexity" evidence="2">
    <location>
        <begin position="472"/>
        <end position="481"/>
    </location>
</feature>
<evidence type="ECO:0000256" key="1">
    <source>
        <dbReference type="RuleBase" id="RU000487"/>
    </source>
</evidence>
<dbReference type="SMART" id="SM00268">
    <property type="entry name" value="ACTIN"/>
    <property type="match status" value="1"/>
</dbReference>
<reference evidence="3 4" key="1">
    <citation type="submission" date="2024-01" db="EMBL/GenBank/DDBJ databases">
        <authorList>
            <person name="Allen C."/>
            <person name="Tagirdzhanova G."/>
        </authorList>
    </citation>
    <scope>NUCLEOTIDE SEQUENCE [LARGE SCALE GENOMIC DNA]</scope>
</reference>
<dbReference type="Gene3D" id="3.30.420.40">
    <property type="match status" value="3"/>
</dbReference>
<proteinExistence type="inferred from homology"/>
<evidence type="ECO:0000313" key="3">
    <source>
        <dbReference type="EMBL" id="CAK7227102.1"/>
    </source>
</evidence>
<feature type="compositionally biased region" description="Basic and acidic residues" evidence="2">
    <location>
        <begin position="512"/>
        <end position="529"/>
    </location>
</feature>
<dbReference type="EC" id="3.1.1.73" evidence="3"/>
<feature type="compositionally biased region" description="Low complexity" evidence="2">
    <location>
        <begin position="543"/>
        <end position="564"/>
    </location>
</feature>
<feature type="compositionally biased region" description="Acidic residues" evidence="2">
    <location>
        <begin position="432"/>
        <end position="459"/>
    </location>
</feature>
<dbReference type="InterPro" id="IPR004000">
    <property type="entry name" value="Actin"/>
</dbReference>
<gene>
    <name evidence="3" type="primary">ARP9</name>
    <name evidence="3" type="ORF">SCUCBS95973_006429</name>
</gene>
<dbReference type="Pfam" id="PF00022">
    <property type="entry name" value="Actin"/>
    <property type="match status" value="1"/>
</dbReference>
<evidence type="ECO:0000313" key="4">
    <source>
        <dbReference type="Proteomes" id="UP001642405"/>
    </source>
</evidence>
<dbReference type="GO" id="GO:0030600">
    <property type="term" value="F:feruloyl esterase activity"/>
    <property type="evidence" value="ECO:0007669"/>
    <property type="project" value="UniProtKB-EC"/>
</dbReference>
<comment type="caution">
    <text evidence="3">The sequence shown here is derived from an EMBL/GenBank/DDBJ whole genome shotgun (WGS) entry which is preliminary data.</text>
</comment>
<name>A0ABP0C607_9PEZI</name>
<keyword evidence="3" id="KW-0378">Hydrolase</keyword>
<feature type="region of interest" description="Disordered" evidence="2">
    <location>
        <begin position="399"/>
        <end position="611"/>
    </location>
</feature>
<feature type="compositionally biased region" description="Gly residues" evidence="2">
    <location>
        <begin position="786"/>
        <end position="797"/>
    </location>
</feature>
<feature type="compositionally biased region" description="Low complexity" evidence="2">
    <location>
        <begin position="738"/>
        <end position="750"/>
    </location>
</feature>
<feature type="region of interest" description="Disordered" evidence="2">
    <location>
        <begin position="350"/>
        <end position="379"/>
    </location>
</feature>
<organism evidence="3 4">
    <name type="scientific">Sporothrix curviconia</name>
    <dbReference type="NCBI Taxonomy" id="1260050"/>
    <lineage>
        <taxon>Eukaryota</taxon>
        <taxon>Fungi</taxon>
        <taxon>Dikarya</taxon>
        <taxon>Ascomycota</taxon>
        <taxon>Pezizomycotina</taxon>
        <taxon>Sordariomycetes</taxon>
        <taxon>Sordariomycetidae</taxon>
        <taxon>Ophiostomatales</taxon>
        <taxon>Ophiostomataceae</taxon>
        <taxon>Sporothrix</taxon>
    </lineage>
</organism>
<dbReference type="Proteomes" id="UP001642405">
    <property type="component" value="Unassembled WGS sequence"/>
</dbReference>
<feature type="compositionally biased region" description="Basic and acidic residues" evidence="2">
    <location>
        <begin position="350"/>
        <end position="372"/>
    </location>
</feature>
<feature type="region of interest" description="Disordered" evidence="2">
    <location>
        <begin position="732"/>
        <end position="805"/>
    </location>
</feature>
<keyword evidence="4" id="KW-1185">Reference proteome</keyword>
<accession>A0ABP0C607</accession>
<dbReference type="EMBL" id="CAWUHB010000038">
    <property type="protein sequence ID" value="CAK7227102.1"/>
    <property type="molecule type" value="Genomic_DNA"/>
</dbReference>
<feature type="compositionally biased region" description="Basic and acidic residues" evidence="2">
    <location>
        <begin position="460"/>
        <end position="471"/>
    </location>
</feature>
<dbReference type="SUPFAM" id="SSF53067">
    <property type="entry name" value="Actin-like ATPase domain"/>
    <property type="match status" value="2"/>
</dbReference>
<sequence length="882" mass="93954">MSGQMNKWKEEQILIICPGSQTTMAQLGCSELTPPAFRIPTRMFRDEETGEWRPYRTFKRKKQQQAAVATNGDAGADGAAREDEWEYVEDPESNEGAVYPLEAGHIVNMDAFLAFLEHVHGLLTTTYHNTPIVLMTSSQWTRPDCEAIALYIFEKTRTPALCMINSALATQYGLKWPHMTVIDIGFEKVDVTCIYDSRIVNHLDVGYASEPGDDRAISGGEVFTQRLRKLLRDKEFTYEMAEQLKKSNLCEVLPYAPEFPQLMELPEDDASAAGAAAGAASTNSAAAAIAAASGNDDQSAAGPVVASSATAATVVDDGIDEEDSALPVAEDGVLDVASIVTSGQTKEFLAKKDKERSERGRFGRRGKDKEAEAAAARPVRLPNAKRARMTFHFEELVKDEDVEVEVPEPATSNGSRTNGTTGVNGKSHGEEGEGSEDGSEGEDEEMEEDEEEEGGDDAEGESKQEKPEKLSTTEPTAAAAADAEKPKEESAAAESTNVKAEETPSVAPAAPETDKAEPAGKPAEEKPTEEAASAAEKPKEPEAPATTDDAAPAALASEPAPATTSEDKDKPASPKPAAEDATMEDAPSTAKEEATDAAKAADDAAPVAEAPAASSSTELVLAGPSAVAAPVEAPVSVVEGAKGPRYKRLRRDFEIGLERFTFADRYEIDRIVTTIYRAVQGIEEMYMRPACWENLVFVGNGCRLRGLRDNILQTLTARHLISPSSATMFTSELPSNMGTPSGTGSQTPTGNFNTPPHLLPTSSSVNPLLQAATTASLTGVPPPGSVTGGPGSVAGGDGHSHHFHSQTPTTIKLATLPTYLGEWTKNGFEEAMFLGAQVAARLAFCVHNLDVAGLEAQRQMSLTRVDYNELGPKGIRTHAMLG</sequence>